<sequence>MLESLVRDLRSDRAGLIRAARRAYLLGLAALTLPGLVLGAVLALTRPAPVPFAAVLALLALALVLALVVLRLARRAASTPEVPARQAALTGAIQAATAPGVALLLACATLSQGVSVILFVVLAAGLHLVVWAQLPGWVREPDAVN</sequence>
<evidence type="ECO:0000313" key="3">
    <source>
        <dbReference type="Proteomes" id="UP000030634"/>
    </source>
</evidence>
<dbReference type="STRING" id="1182571.QR90_11125"/>
<evidence type="ECO:0000256" key="1">
    <source>
        <dbReference type="SAM" id="Phobius"/>
    </source>
</evidence>
<reference evidence="3" key="1">
    <citation type="submission" date="2014-11" db="EMBL/GenBank/DDBJ databases">
        <title>Hymenobacter sp. DG25B genome submission.</title>
        <authorList>
            <person name="Jung H.-Y."/>
            <person name="Kim M.K."/>
            <person name="Srinivasan S."/>
            <person name="Lim S."/>
        </authorList>
    </citation>
    <scope>NUCLEOTIDE SEQUENCE [LARGE SCALE GENOMIC DNA]</scope>
    <source>
        <strain evidence="3">DY59</strain>
    </source>
</reference>
<dbReference type="RefSeq" id="WP_039684573.1">
    <property type="nucleotide sequence ID" value="NZ_CP010028.1"/>
</dbReference>
<accession>A0A0A7KHE9</accession>
<dbReference type="Proteomes" id="UP000030634">
    <property type="component" value="Chromosome"/>
</dbReference>
<name>A0A0A7KHE9_9DEIO</name>
<dbReference type="HOGENOM" id="CLU_1719333_0_0_0"/>
<keyword evidence="1" id="KW-0812">Transmembrane</keyword>
<dbReference type="EMBL" id="CP010028">
    <property type="protein sequence ID" value="AIZ45515.1"/>
    <property type="molecule type" value="Genomic_DNA"/>
</dbReference>
<feature type="transmembrane region" description="Helical" evidence="1">
    <location>
        <begin position="50"/>
        <end position="70"/>
    </location>
</feature>
<keyword evidence="1" id="KW-0472">Membrane</keyword>
<proteinExistence type="predicted"/>
<dbReference type="AlphaFoldDB" id="A0A0A7KHE9"/>
<protein>
    <submittedName>
        <fullName evidence="2">Uncharacterized protein</fullName>
    </submittedName>
</protein>
<feature type="transmembrane region" description="Helical" evidence="1">
    <location>
        <begin position="23"/>
        <end position="44"/>
    </location>
</feature>
<gene>
    <name evidence="2" type="ORF">QR90_11125</name>
</gene>
<feature type="transmembrane region" description="Helical" evidence="1">
    <location>
        <begin position="117"/>
        <end position="138"/>
    </location>
</feature>
<dbReference type="KEGG" id="dsw:QR90_11125"/>
<organism evidence="2 3">
    <name type="scientific">Deinococcus radiopugnans</name>
    <dbReference type="NCBI Taxonomy" id="57497"/>
    <lineage>
        <taxon>Bacteria</taxon>
        <taxon>Thermotogati</taxon>
        <taxon>Deinococcota</taxon>
        <taxon>Deinococci</taxon>
        <taxon>Deinococcales</taxon>
        <taxon>Deinococcaceae</taxon>
        <taxon>Deinococcus</taxon>
    </lineage>
</organism>
<keyword evidence="1" id="KW-1133">Transmembrane helix</keyword>
<evidence type="ECO:0000313" key="2">
    <source>
        <dbReference type="EMBL" id="AIZ45515.1"/>
    </source>
</evidence>